<evidence type="ECO:0000313" key="2">
    <source>
        <dbReference type="EMBL" id="MBS4190393.1"/>
    </source>
</evidence>
<keyword evidence="1" id="KW-1133">Transmembrane helix</keyword>
<dbReference type="EMBL" id="JAGYPM010000002">
    <property type="protein sequence ID" value="MBS4190393.1"/>
    <property type="molecule type" value="Genomic_DNA"/>
</dbReference>
<evidence type="ECO:0000313" key="3">
    <source>
        <dbReference type="Proteomes" id="UP000681027"/>
    </source>
</evidence>
<keyword evidence="3" id="KW-1185">Reference proteome</keyword>
<evidence type="ECO:0008006" key="4">
    <source>
        <dbReference type="Google" id="ProtNLM"/>
    </source>
</evidence>
<accession>A0ABS5NRE6</accession>
<proteinExistence type="predicted"/>
<sequence>MNKYLFREVKNLTESKERVMKNVLQELENTSKRPKHKWRNVVLTLVLAISLIGIMFLFLNEMLIGNEQITATEQQSQTEMYSELKKPTFFLKQGNLNIHGITLGDSQESVIELLGEKYSIEQEDGSGADFVMDYDGVARYYFREDKLFQIVLMKVDKKYFDQLFADYKGFKFTSPSSNTDDDNRYIYSKETNQILKATTDVPNRDLYLYLGFAGPELMENPGFIEVEQNLK</sequence>
<reference evidence="2 3" key="1">
    <citation type="submission" date="2021-05" db="EMBL/GenBank/DDBJ databases">
        <title>Novel Bacillus species.</title>
        <authorList>
            <person name="Liu G."/>
        </authorList>
    </citation>
    <scope>NUCLEOTIDE SEQUENCE [LARGE SCALE GENOMIC DNA]</scope>
    <source>
        <strain evidence="2 3">FJAT-49705</strain>
    </source>
</reference>
<keyword evidence="1" id="KW-0812">Transmembrane</keyword>
<keyword evidence="1" id="KW-0472">Membrane</keyword>
<protein>
    <recommendedName>
        <fullName evidence="4">DUF4367 domain-containing protein</fullName>
    </recommendedName>
</protein>
<dbReference type="Proteomes" id="UP000681027">
    <property type="component" value="Unassembled WGS sequence"/>
</dbReference>
<organism evidence="2 3">
    <name type="scientific">Cytobacillus citreus</name>
    <dbReference type="NCBI Taxonomy" id="2833586"/>
    <lineage>
        <taxon>Bacteria</taxon>
        <taxon>Bacillati</taxon>
        <taxon>Bacillota</taxon>
        <taxon>Bacilli</taxon>
        <taxon>Bacillales</taxon>
        <taxon>Bacillaceae</taxon>
        <taxon>Cytobacillus</taxon>
    </lineage>
</organism>
<feature type="transmembrane region" description="Helical" evidence="1">
    <location>
        <begin position="41"/>
        <end position="59"/>
    </location>
</feature>
<gene>
    <name evidence="2" type="ORF">KHA94_09295</name>
</gene>
<comment type="caution">
    <text evidence="2">The sequence shown here is derived from an EMBL/GenBank/DDBJ whole genome shotgun (WGS) entry which is preliminary data.</text>
</comment>
<name>A0ABS5NRE6_9BACI</name>
<evidence type="ECO:0000256" key="1">
    <source>
        <dbReference type="SAM" id="Phobius"/>
    </source>
</evidence>
<dbReference type="RefSeq" id="WP_213101849.1">
    <property type="nucleotide sequence ID" value="NZ_JAGYPM010000002.1"/>
</dbReference>